<organism evidence="2 3">
    <name type="scientific">Riccia sorocarpa</name>
    <dbReference type="NCBI Taxonomy" id="122646"/>
    <lineage>
        <taxon>Eukaryota</taxon>
        <taxon>Viridiplantae</taxon>
        <taxon>Streptophyta</taxon>
        <taxon>Embryophyta</taxon>
        <taxon>Marchantiophyta</taxon>
        <taxon>Marchantiopsida</taxon>
        <taxon>Marchantiidae</taxon>
        <taxon>Marchantiales</taxon>
        <taxon>Ricciaceae</taxon>
        <taxon>Riccia</taxon>
    </lineage>
</organism>
<reference evidence="2 3" key="1">
    <citation type="submission" date="2024-09" db="EMBL/GenBank/DDBJ databases">
        <title>Chromosome-scale assembly of Riccia sorocarpa.</title>
        <authorList>
            <person name="Paukszto L."/>
        </authorList>
    </citation>
    <scope>NUCLEOTIDE SEQUENCE [LARGE SCALE GENOMIC DNA]</scope>
    <source>
        <strain evidence="2">LP-2024</strain>
        <tissue evidence="2">Aerial parts of the thallus</tissue>
    </source>
</reference>
<dbReference type="AlphaFoldDB" id="A0ABD3HIT6"/>
<evidence type="ECO:0000313" key="2">
    <source>
        <dbReference type="EMBL" id="KAL3690826.1"/>
    </source>
</evidence>
<evidence type="ECO:0000256" key="1">
    <source>
        <dbReference type="SAM" id="MobiDB-lite"/>
    </source>
</evidence>
<name>A0ABD3HIT6_9MARC</name>
<evidence type="ECO:0000313" key="3">
    <source>
        <dbReference type="Proteomes" id="UP001633002"/>
    </source>
</evidence>
<proteinExistence type="predicted"/>
<comment type="caution">
    <text evidence="2">The sequence shown here is derived from an EMBL/GenBank/DDBJ whole genome shotgun (WGS) entry which is preliminary data.</text>
</comment>
<protein>
    <submittedName>
        <fullName evidence="2">Uncharacterized protein</fullName>
    </submittedName>
</protein>
<sequence>MSASAKSAFVGSIGARRMKAEARARKQPPTMTEKAKHPVVEVPTSPQQQRQPRTMKKTSKTTAGSQAHRQLCEAASNKRDGLSNLKPTIDQQPDHGRKQDCKLEPDIKKEGVLADPEPHSDDDEDDFDIVELDKVMIPGDNVDEVLNSLLFAGYNVATNPRTTVQSVGQNMAVQTGRAGAGTGQTQQLEEEIPSSDLKDLETVAADIELLLTNLQFAGYKLESKRKTTAMDVMDVEPLPKYIPLCRSSAAGDLQKK</sequence>
<keyword evidence="3" id="KW-1185">Reference proteome</keyword>
<dbReference type="Proteomes" id="UP001633002">
    <property type="component" value="Unassembled WGS sequence"/>
</dbReference>
<feature type="region of interest" description="Disordered" evidence="1">
    <location>
        <begin position="1"/>
        <end position="125"/>
    </location>
</feature>
<gene>
    <name evidence="2" type="ORF">R1sor_004477</name>
</gene>
<accession>A0ABD3HIT6</accession>
<feature type="compositionally biased region" description="Basic and acidic residues" evidence="1">
    <location>
        <begin position="92"/>
        <end position="119"/>
    </location>
</feature>
<dbReference type="EMBL" id="JBJQOH010000003">
    <property type="protein sequence ID" value="KAL3690826.1"/>
    <property type="molecule type" value="Genomic_DNA"/>
</dbReference>